<evidence type="ECO:0000256" key="6">
    <source>
        <dbReference type="SAM" id="SignalP"/>
    </source>
</evidence>
<comment type="similarity">
    <text evidence="2">Belongs to the CpxP/Spy family.</text>
</comment>
<gene>
    <name evidence="7" type="ORF">QJT80_06720</name>
</gene>
<dbReference type="EMBL" id="CP124755">
    <property type="protein sequence ID" value="WGZ92170.1"/>
    <property type="molecule type" value="Genomic_DNA"/>
</dbReference>
<dbReference type="PANTHER" id="PTHR38102">
    <property type="entry name" value="PERIPLASMIC CHAPERONE SPY"/>
    <property type="match status" value="1"/>
</dbReference>
<keyword evidence="3 6" id="KW-0732">Signal</keyword>
<dbReference type="AlphaFoldDB" id="A0AA95HA13"/>
<sequence>MKKALIASALIGLLGASVAFAGPGDKDCGGGHHRGHGGKGGPGMRVEMLKDKLTLTDQQVTEVEKIMQEQRSKMDELRKQMQEQMKANRDESEKRIAALLTPEQTTTYQKMQEERQKRMEERRAEMQKRLDDGNSWF</sequence>
<comment type="subcellular location">
    <subcellularLocation>
        <location evidence="1">Periplasm</location>
    </subcellularLocation>
</comment>
<dbReference type="KEGG" id="tdu:QJT80_06720"/>
<evidence type="ECO:0000313" key="7">
    <source>
        <dbReference type="EMBL" id="WGZ92170.1"/>
    </source>
</evidence>
<dbReference type="PANTHER" id="PTHR38102:SF1">
    <property type="entry name" value="PERIPLASMIC CHAPERONE SPY"/>
    <property type="match status" value="1"/>
</dbReference>
<reference evidence="7" key="2">
    <citation type="submission" date="2023-04" db="EMBL/GenBank/DDBJ databases">
        <authorList>
            <person name="Beletskiy A.V."/>
            <person name="Mardanov A.V."/>
            <person name="Ravin N.V."/>
        </authorList>
    </citation>
    <scope>NUCLEOTIDE SEQUENCE</scope>
    <source>
        <strain evidence="7">GKL-01</strain>
    </source>
</reference>
<keyword evidence="4" id="KW-0574">Periplasm</keyword>
<dbReference type="InterPro" id="IPR052211">
    <property type="entry name" value="Cpx_auxiliary_protein"/>
</dbReference>
<evidence type="ECO:0000256" key="3">
    <source>
        <dbReference type="ARBA" id="ARBA00022729"/>
    </source>
</evidence>
<reference evidence="7" key="1">
    <citation type="journal article" date="2023" name="Int. J. Mol. Sci.">
        <title>Metagenomics Revealed a New Genus 'Candidatus Thiocaldithrix dubininis' gen. nov., sp. nov. and a New Species 'Candidatus Thiothrix putei' sp. nov. in the Family Thiotrichaceae, Some Members of Which Have Traits of Both Na+- and H+-Motive Energetics.</title>
        <authorList>
            <person name="Ravin N.V."/>
            <person name="Muntyan M.S."/>
            <person name="Smolyakov D.D."/>
            <person name="Rudenko T.S."/>
            <person name="Beletsky A.V."/>
            <person name="Mardanov A.V."/>
            <person name="Grabovich M.Y."/>
        </authorList>
    </citation>
    <scope>NUCLEOTIDE SEQUENCE</scope>
    <source>
        <strain evidence="7">GKL-01</strain>
    </source>
</reference>
<dbReference type="Proteomes" id="UP001300672">
    <property type="component" value="Chromosome"/>
</dbReference>
<dbReference type="InterPro" id="IPR012899">
    <property type="entry name" value="LTXXQ"/>
</dbReference>
<dbReference type="Pfam" id="PF07813">
    <property type="entry name" value="LTXXQ"/>
    <property type="match status" value="1"/>
</dbReference>
<feature type="region of interest" description="Disordered" evidence="5">
    <location>
        <begin position="108"/>
        <end position="137"/>
    </location>
</feature>
<evidence type="ECO:0000256" key="2">
    <source>
        <dbReference type="ARBA" id="ARBA00008441"/>
    </source>
</evidence>
<evidence type="ECO:0000256" key="4">
    <source>
        <dbReference type="ARBA" id="ARBA00022764"/>
    </source>
</evidence>
<accession>A0AA95HA13</accession>
<protein>
    <submittedName>
        <fullName evidence="7">Spy/CpxP family protein refolding chaperone</fullName>
    </submittedName>
</protein>
<feature type="signal peptide" evidence="6">
    <location>
        <begin position="1"/>
        <end position="21"/>
    </location>
</feature>
<feature type="compositionally biased region" description="Basic and acidic residues" evidence="5">
    <location>
        <begin position="111"/>
        <end position="137"/>
    </location>
</feature>
<evidence type="ECO:0000256" key="5">
    <source>
        <dbReference type="SAM" id="MobiDB-lite"/>
    </source>
</evidence>
<feature type="chain" id="PRO_5041705128" evidence="6">
    <location>
        <begin position="22"/>
        <end position="137"/>
    </location>
</feature>
<feature type="region of interest" description="Disordered" evidence="5">
    <location>
        <begin position="70"/>
        <end position="92"/>
    </location>
</feature>
<organism evidence="7">
    <name type="scientific">Candidatus Thiocaldithrix dubininis</name>
    <dbReference type="NCBI Taxonomy" id="3080823"/>
    <lineage>
        <taxon>Bacteria</taxon>
        <taxon>Pseudomonadati</taxon>
        <taxon>Pseudomonadota</taxon>
        <taxon>Gammaproteobacteria</taxon>
        <taxon>Thiotrichales</taxon>
        <taxon>Thiotrichaceae</taxon>
        <taxon>Candidatus Thiocaldithrix</taxon>
    </lineage>
</organism>
<dbReference type="GO" id="GO:0051082">
    <property type="term" value="F:unfolded protein binding"/>
    <property type="evidence" value="ECO:0007669"/>
    <property type="project" value="TreeGrafter"/>
</dbReference>
<name>A0AA95HA13_9GAMM</name>
<dbReference type="GO" id="GO:0030288">
    <property type="term" value="C:outer membrane-bounded periplasmic space"/>
    <property type="evidence" value="ECO:0007669"/>
    <property type="project" value="TreeGrafter"/>
</dbReference>
<proteinExistence type="inferred from homology"/>
<evidence type="ECO:0000256" key="1">
    <source>
        <dbReference type="ARBA" id="ARBA00004418"/>
    </source>
</evidence>